<dbReference type="InterPro" id="IPR047650">
    <property type="entry name" value="Transpos_IS110"/>
</dbReference>
<evidence type="ECO:0000259" key="3">
    <source>
        <dbReference type="Pfam" id="PF02371"/>
    </source>
</evidence>
<organism evidence="4">
    <name type="scientific">mine drainage metagenome</name>
    <dbReference type="NCBI Taxonomy" id="410659"/>
    <lineage>
        <taxon>unclassified sequences</taxon>
        <taxon>metagenomes</taxon>
        <taxon>ecological metagenomes</taxon>
    </lineage>
</organism>
<dbReference type="AlphaFoldDB" id="T1C897"/>
<reference evidence="4" key="2">
    <citation type="journal article" date="2014" name="ISME J.">
        <title>Microbial stratification in low pH oxic and suboxic macroscopic growths along an acid mine drainage.</title>
        <authorList>
            <person name="Mendez-Garcia C."/>
            <person name="Mesa V."/>
            <person name="Sprenger R.R."/>
            <person name="Richter M."/>
            <person name="Diez M.S."/>
            <person name="Solano J."/>
            <person name="Bargiela R."/>
            <person name="Golyshina O.V."/>
            <person name="Manteca A."/>
            <person name="Ramos J.L."/>
            <person name="Gallego J.R."/>
            <person name="Llorente I."/>
            <person name="Martins Dos Santos V.A."/>
            <person name="Jensen O.N."/>
            <person name="Pelaez A.I."/>
            <person name="Sanchez J."/>
            <person name="Ferrer M."/>
        </authorList>
    </citation>
    <scope>NUCLEOTIDE SEQUENCE</scope>
</reference>
<comment type="caution">
    <text evidence="4">The sequence shown here is derived from an EMBL/GenBank/DDBJ whole genome shotgun (WGS) entry which is preliminary data.</text>
</comment>
<gene>
    <name evidence="4" type="ORF">B1B_01214</name>
</gene>
<keyword evidence="1" id="KW-0175">Coiled coil</keyword>
<dbReference type="PANTHER" id="PTHR33055:SF3">
    <property type="entry name" value="PUTATIVE TRANSPOSASE FOR IS117-RELATED"/>
    <property type="match status" value="1"/>
</dbReference>
<dbReference type="GO" id="GO:0006313">
    <property type="term" value="P:DNA transposition"/>
    <property type="evidence" value="ECO:0007669"/>
    <property type="project" value="InterPro"/>
</dbReference>
<dbReference type="Pfam" id="PF02371">
    <property type="entry name" value="Transposase_20"/>
    <property type="match status" value="1"/>
</dbReference>
<evidence type="ECO:0000313" key="4">
    <source>
        <dbReference type="EMBL" id="EQD77168.1"/>
    </source>
</evidence>
<dbReference type="EMBL" id="AUZY01000854">
    <property type="protein sequence ID" value="EQD77168.1"/>
    <property type="molecule type" value="Genomic_DNA"/>
</dbReference>
<dbReference type="NCBIfam" id="NF033542">
    <property type="entry name" value="transpos_IS110"/>
    <property type="match status" value="1"/>
</dbReference>
<sequence length="279" mass="30802">MRQWTFPTTRPKLAEFAGTIGTLPVVLEASTAGKAVATVLKEAGAELHMAAPNKVALIAKTPVKTDARDSAALAHLYQAGFLPECYIPPPEIDRLRTLVRARMDLGTKATVIKNQVHALVTRNLLDSEMGEVSDWFGVGGLRRLVRLPLSAAERGHLARHLEELRLLTDHEDRLQAELAKAATEREDVRLLMTIPGVDYYTAVAIVAEIGDIRRFSNKKQLCSHAGVVPRADNSGESVSSHRHVKPGDFVLKRFLCIAVQGMLRAKQETAIRRFYEKKA</sequence>
<dbReference type="PANTHER" id="PTHR33055">
    <property type="entry name" value="TRANSPOSASE FOR INSERTION SEQUENCE ELEMENT IS1111A"/>
    <property type="match status" value="1"/>
</dbReference>
<evidence type="ECO:0000256" key="1">
    <source>
        <dbReference type="SAM" id="Coils"/>
    </source>
</evidence>
<dbReference type="InterPro" id="IPR002525">
    <property type="entry name" value="Transp_IS110-like_N"/>
</dbReference>
<protein>
    <submittedName>
        <fullName evidence="4">Transposase IS116/IS110/IS902 family protein</fullName>
    </submittedName>
</protein>
<feature type="domain" description="Transposase IS110-like N-terminal" evidence="2">
    <location>
        <begin position="20"/>
        <end position="121"/>
    </location>
</feature>
<evidence type="ECO:0000259" key="2">
    <source>
        <dbReference type="Pfam" id="PF01548"/>
    </source>
</evidence>
<name>T1C897_9ZZZZ</name>
<proteinExistence type="predicted"/>
<dbReference type="GO" id="GO:0003677">
    <property type="term" value="F:DNA binding"/>
    <property type="evidence" value="ECO:0007669"/>
    <property type="project" value="InterPro"/>
</dbReference>
<dbReference type="Pfam" id="PF01548">
    <property type="entry name" value="DEDD_Tnp_IS110"/>
    <property type="match status" value="1"/>
</dbReference>
<dbReference type="GO" id="GO:0004803">
    <property type="term" value="F:transposase activity"/>
    <property type="evidence" value="ECO:0007669"/>
    <property type="project" value="InterPro"/>
</dbReference>
<feature type="coiled-coil region" evidence="1">
    <location>
        <begin position="157"/>
        <end position="184"/>
    </location>
</feature>
<accession>T1C897</accession>
<reference evidence="4" key="1">
    <citation type="submission" date="2013-08" db="EMBL/GenBank/DDBJ databases">
        <authorList>
            <person name="Mendez C."/>
            <person name="Richter M."/>
            <person name="Ferrer M."/>
            <person name="Sanchez J."/>
        </authorList>
    </citation>
    <scope>NUCLEOTIDE SEQUENCE</scope>
</reference>
<feature type="domain" description="Transposase IS116/IS110/IS902 C-terminal" evidence="3">
    <location>
        <begin position="189"/>
        <end position="275"/>
    </location>
</feature>
<dbReference type="InterPro" id="IPR003346">
    <property type="entry name" value="Transposase_20"/>
</dbReference>
<feature type="non-terminal residue" evidence="4">
    <location>
        <position position="279"/>
    </location>
</feature>